<keyword evidence="1" id="KW-0732">Signal</keyword>
<dbReference type="InterPro" id="IPR002321">
    <property type="entry name" value="Cyt_c_II"/>
</dbReference>
<dbReference type="RefSeq" id="WP_146455687.1">
    <property type="nucleotide sequence ID" value="NZ_SJPW01000002.1"/>
</dbReference>
<dbReference type="AlphaFoldDB" id="A0A5C6FGB6"/>
<dbReference type="Proteomes" id="UP000318288">
    <property type="component" value="Unassembled WGS sequence"/>
</dbReference>
<evidence type="ECO:0008006" key="4">
    <source>
        <dbReference type="Google" id="ProtNLM"/>
    </source>
</evidence>
<dbReference type="InterPro" id="IPR010980">
    <property type="entry name" value="Cyt_c/b562"/>
</dbReference>
<accession>A0A5C6FGB6</accession>
<dbReference type="Gene3D" id="1.20.120.10">
    <property type="entry name" value="Cytochrome c/b562"/>
    <property type="match status" value="1"/>
</dbReference>
<protein>
    <recommendedName>
        <fullName evidence="4">Cytochrome C</fullName>
    </recommendedName>
</protein>
<evidence type="ECO:0000256" key="1">
    <source>
        <dbReference type="SAM" id="SignalP"/>
    </source>
</evidence>
<dbReference type="PROSITE" id="PS51009">
    <property type="entry name" value="CYTCII"/>
    <property type="match status" value="1"/>
</dbReference>
<proteinExistence type="predicted"/>
<comment type="caution">
    <text evidence="2">The sequence shown here is derived from an EMBL/GenBank/DDBJ whole genome shotgun (WGS) entry which is preliminary data.</text>
</comment>
<dbReference type="GO" id="GO:0022900">
    <property type="term" value="P:electron transport chain"/>
    <property type="evidence" value="ECO:0007669"/>
    <property type="project" value="InterPro"/>
</dbReference>
<reference evidence="2 3" key="1">
    <citation type="submission" date="2019-02" db="EMBL/GenBank/DDBJ databases">
        <title>Deep-cultivation of Planctomycetes and their phenomic and genomic characterization uncovers novel biology.</title>
        <authorList>
            <person name="Wiegand S."/>
            <person name="Jogler M."/>
            <person name="Boedeker C."/>
            <person name="Pinto D."/>
            <person name="Vollmers J."/>
            <person name="Rivas-Marin E."/>
            <person name="Kohn T."/>
            <person name="Peeters S.H."/>
            <person name="Heuer A."/>
            <person name="Rast P."/>
            <person name="Oberbeckmann S."/>
            <person name="Bunk B."/>
            <person name="Jeske O."/>
            <person name="Meyerdierks A."/>
            <person name="Storesund J.E."/>
            <person name="Kallscheuer N."/>
            <person name="Luecker S."/>
            <person name="Lage O.M."/>
            <person name="Pohl T."/>
            <person name="Merkel B.J."/>
            <person name="Hornburger P."/>
            <person name="Mueller R.-W."/>
            <person name="Bruemmer F."/>
            <person name="Labrenz M."/>
            <person name="Spormann A.M."/>
            <person name="Op Den Camp H."/>
            <person name="Overmann J."/>
            <person name="Amann R."/>
            <person name="Jetten M.S.M."/>
            <person name="Mascher T."/>
            <person name="Medema M.H."/>
            <person name="Devos D.P."/>
            <person name="Kaster A.-K."/>
            <person name="Ovreas L."/>
            <person name="Rohde M."/>
            <person name="Galperin M.Y."/>
            <person name="Jogler C."/>
        </authorList>
    </citation>
    <scope>NUCLEOTIDE SEQUENCE [LARGE SCALE GENOMIC DNA]</scope>
    <source>
        <strain evidence="2 3">Poly51</strain>
    </source>
</reference>
<dbReference type="GO" id="GO:0020037">
    <property type="term" value="F:heme binding"/>
    <property type="evidence" value="ECO:0007669"/>
    <property type="project" value="InterPro"/>
</dbReference>
<feature type="chain" id="PRO_5022659763" description="Cytochrome C" evidence="1">
    <location>
        <begin position="22"/>
        <end position="316"/>
    </location>
</feature>
<gene>
    <name evidence="2" type="ORF">Poly51_14200</name>
</gene>
<organism evidence="2 3">
    <name type="scientific">Rubripirellula tenax</name>
    <dbReference type="NCBI Taxonomy" id="2528015"/>
    <lineage>
        <taxon>Bacteria</taxon>
        <taxon>Pseudomonadati</taxon>
        <taxon>Planctomycetota</taxon>
        <taxon>Planctomycetia</taxon>
        <taxon>Pirellulales</taxon>
        <taxon>Pirellulaceae</taxon>
        <taxon>Rubripirellula</taxon>
    </lineage>
</organism>
<dbReference type="OrthoDB" id="290618at2"/>
<dbReference type="EMBL" id="SJPW01000002">
    <property type="protein sequence ID" value="TWU58641.1"/>
    <property type="molecule type" value="Genomic_DNA"/>
</dbReference>
<evidence type="ECO:0000313" key="2">
    <source>
        <dbReference type="EMBL" id="TWU58641.1"/>
    </source>
</evidence>
<evidence type="ECO:0000313" key="3">
    <source>
        <dbReference type="Proteomes" id="UP000318288"/>
    </source>
</evidence>
<name>A0A5C6FGB6_9BACT</name>
<dbReference type="SUPFAM" id="SSF47175">
    <property type="entry name" value="Cytochromes"/>
    <property type="match status" value="1"/>
</dbReference>
<dbReference type="GO" id="GO:0005506">
    <property type="term" value="F:iron ion binding"/>
    <property type="evidence" value="ECO:0007669"/>
    <property type="project" value="InterPro"/>
</dbReference>
<keyword evidence="3" id="KW-1185">Reference proteome</keyword>
<dbReference type="GO" id="GO:0009055">
    <property type="term" value="F:electron transfer activity"/>
    <property type="evidence" value="ECO:0007669"/>
    <property type="project" value="InterPro"/>
</dbReference>
<sequence precursor="true">MMTRLSIPLGLLIAFGSSAIAEEKRVGERRAPAPTVSSDQLRGIFFDDLSEAIRGERPLLSTLRKSAEAMQSKAASKVASSDGEPTNDTWSRLISPVSLEDEVKRVRLHFDSIVTTPGAFNSGGYQDARLDLTVLATLFAIIHEHSADVRWKSDAPAARDLLARTAFNCKAGSTQVFNEAKLRKADLQDLVSGTGLNSRDAEPENVWTEIADRSPLMEYAERLIGSLEGNSRDAAAIAENVDAVRRDAELISALGEVLTKEGMDEADDDDYANLSRAMISESKQVVAAIERADFDGARSGVSLIRGRCDACHEQYR</sequence>
<feature type="signal peptide" evidence="1">
    <location>
        <begin position="1"/>
        <end position="21"/>
    </location>
</feature>